<gene>
    <name evidence="6" type="ORF">FB388_0530</name>
</gene>
<feature type="DNA-binding region" description="H-T-H motif" evidence="4">
    <location>
        <begin position="26"/>
        <end position="45"/>
    </location>
</feature>
<dbReference type="Gene3D" id="1.10.357.10">
    <property type="entry name" value="Tetracycline Repressor, domain 2"/>
    <property type="match status" value="1"/>
</dbReference>
<dbReference type="InterPro" id="IPR009057">
    <property type="entry name" value="Homeodomain-like_sf"/>
</dbReference>
<dbReference type="InterPro" id="IPR001647">
    <property type="entry name" value="HTH_TetR"/>
</dbReference>
<sequence length="183" mass="19623">MEGDAKAALLASAIAHLAEHGLGGATLRSIASAIGTSHRMLIYHFGSRDGLLLAIVRAVEEQQRAAMAELAADPGASAPDLSRRMWERVADARLHPHERLFFELYGRALQGDPGAAPMLTWVVPAWLDQLTALLTDRGMPVDQARATARLGLATVRGLLLDLLATGDRAGADDAVELFIRRLT</sequence>
<keyword evidence="7" id="KW-1185">Reference proteome</keyword>
<dbReference type="OrthoDB" id="5177743at2"/>
<organism evidence="6 7">
    <name type="scientific">Pseudonocardia cypriaca</name>
    <dbReference type="NCBI Taxonomy" id="882449"/>
    <lineage>
        <taxon>Bacteria</taxon>
        <taxon>Bacillati</taxon>
        <taxon>Actinomycetota</taxon>
        <taxon>Actinomycetes</taxon>
        <taxon>Pseudonocardiales</taxon>
        <taxon>Pseudonocardiaceae</taxon>
        <taxon>Pseudonocardia</taxon>
    </lineage>
</organism>
<dbReference type="SUPFAM" id="SSF46689">
    <property type="entry name" value="Homeodomain-like"/>
    <property type="match status" value="1"/>
</dbReference>
<comment type="caution">
    <text evidence="6">The sequence shown here is derived from an EMBL/GenBank/DDBJ whole genome shotgun (WGS) entry which is preliminary data.</text>
</comment>
<name>A0A543GAT6_9PSEU</name>
<dbReference type="GO" id="GO:0003700">
    <property type="term" value="F:DNA-binding transcription factor activity"/>
    <property type="evidence" value="ECO:0007669"/>
    <property type="project" value="TreeGrafter"/>
</dbReference>
<evidence type="ECO:0000259" key="5">
    <source>
        <dbReference type="PROSITE" id="PS50977"/>
    </source>
</evidence>
<proteinExistence type="predicted"/>
<dbReference type="GO" id="GO:0000976">
    <property type="term" value="F:transcription cis-regulatory region binding"/>
    <property type="evidence" value="ECO:0007669"/>
    <property type="project" value="TreeGrafter"/>
</dbReference>
<dbReference type="AlphaFoldDB" id="A0A543GAT6"/>
<evidence type="ECO:0000256" key="3">
    <source>
        <dbReference type="ARBA" id="ARBA00023163"/>
    </source>
</evidence>
<reference evidence="6 7" key="1">
    <citation type="submission" date="2019-06" db="EMBL/GenBank/DDBJ databases">
        <title>Sequencing the genomes of 1000 actinobacteria strains.</title>
        <authorList>
            <person name="Klenk H.-P."/>
        </authorList>
    </citation>
    <scope>NUCLEOTIDE SEQUENCE [LARGE SCALE GENOMIC DNA]</scope>
    <source>
        <strain evidence="6 7">DSM 45511</strain>
    </source>
</reference>
<dbReference type="PANTHER" id="PTHR30055:SF234">
    <property type="entry name" value="HTH-TYPE TRANSCRIPTIONAL REGULATOR BETI"/>
    <property type="match status" value="1"/>
</dbReference>
<dbReference type="PANTHER" id="PTHR30055">
    <property type="entry name" value="HTH-TYPE TRANSCRIPTIONAL REGULATOR RUTR"/>
    <property type="match status" value="1"/>
</dbReference>
<dbReference type="Pfam" id="PF00440">
    <property type="entry name" value="TetR_N"/>
    <property type="match status" value="1"/>
</dbReference>
<evidence type="ECO:0000256" key="4">
    <source>
        <dbReference type="PROSITE-ProRule" id="PRU00335"/>
    </source>
</evidence>
<evidence type="ECO:0000256" key="1">
    <source>
        <dbReference type="ARBA" id="ARBA00023015"/>
    </source>
</evidence>
<evidence type="ECO:0000256" key="2">
    <source>
        <dbReference type="ARBA" id="ARBA00023125"/>
    </source>
</evidence>
<accession>A0A543GAT6</accession>
<evidence type="ECO:0000313" key="6">
    <source>
        <dbReference type="EMBL" id="TQM43188.1"/>
    </source>
</evidence>
<protein>
    <submittedName>
        <fullName evidence="6">TetR family transcriptional regulator</fullName>
    </submittedName>
</protein>
<dbReference type="InterPro" id="IPR050109">
    <property type="entry name" value="HTH-type_TetR-like_transc_reg"/>
</dbReference>
<keyword evidence="3" id="KW-0804">Transcription</keyword>
<keyword evidence="2 4" id="KW-0238">DNA-binding</keyword>
<feature type="domain" description="HTH tetR-type" evidence="5">
    <location>
        <begin position="3"/>
        <end position="63"/>
    </location>
</feature>
<keyword evidence="1" id="KW-0805">Transcription regulation</keyword>
<dbReference type="RefSeq" id="WP_142096349.1">
    <property type="nucleotide sequence ID" value="NZ_VFPH01000001.1"/>
</dbReference>
<dbReference type="PROSITE" id="PS50977">
    <property type="entry name" value="HTH_TETR_2"/>
    <property type="match status" value="1"/>
</dbReference>
<dbReference type="EMBL" id="VFPH01000001">
    <property type="protein sequence ID" value="TQM43188.1"/>
    <property type="molecule type" value="Genomic_DNA"/>
</dbReference>
<evidence type="ECO:0000313" key="7">
    <source>
        <dbReference type="Proteomes" id="UP000319818"/>
    </source>
</evidence>
<dbReference type="Proteomes" id="UP000319818">
    <property type="component" value="Unassembled WGS sequence"/>
</dbReference>